<dbReference type="Gene3D" id="1.10.287.2620">
    <property type="match status" value="1"/>
</dbReference>
<dbReference type="InterPro" id="IPR013602">
    <property type="entry name" value="Dynein_heavy_linker"/>
</dbReference>
<evidence type="ECO:0000313" key="4">
    <source>
        <dbReference type="Proteomes" id="UP000265716"/>
    </source>
</evidence>
<feature type="non-terminal residue" evidence="3">
    <location>
        <position position="1"/>
    </location>
</feature>
<proteinExistence type="predicted"/>
<dbReference type="InterPro" id="IPR002048">
    <property type="entry name" value="EF_hand_dom"/>
</dbReference>
<sequence>SGAGKSSSLLLSKDAYMRAYHRFDIYGNGSLDGAQITRLLHHVFDGKLTDTALEDRVGLFISVFDENGDGDVSIEEFSKGLDVVLDVERMEQFDVSANSIYETTRLAHTNLFIPVPLFEVNVVFDGAHGLSFDPPLKSVQSAIEMTLRGFFDANEHVQRLIQDPTIVPVLTFYDQVRTCQLEAVPPQKSGGGGGPPSDAPISLILFERASQDQAYMHLCEQIFDIVKGSICGCQAYANCFLPLCDEFDWNNGLDFDEIAQKHMDGTYDIERLTQDVKTFHHQLIRVKTLALKTALLPSPVRCLKELERILPILAEKNIAKLLTYIELVASKIQRPPAKDLEAFVTYILNLKEINDELPSKDLEAAQITDYLGLITDSGFHIPSQTQAIYDLVEPELSTLKSAVTNCMARRDMDIREYSVLLEQKIQHTESCAEQLFEADTEALNALAFTGNLKQLATDYTVRADRFVFVRSLFNEFLPACMPDVPSNGNGYFASLPKLTANINLKHSMWTLIMEADQSISSWGDIDLRHMPQEAMHDLLDRVTALHGVLGVELPTSPVTARVFELKELLSHTTSIVQNLCNGHVEERHWQKLENKLCVAFQYEVEPATNAVSSDDQRCLVRQVDISFKYLMSLNIHDKHADINEIVQEAVTEAAISKSLHDAIRVWETKEIAFSYWTDSDTRDIVVLGDTSECINMLEESDIKRQSYPRFCTLSDSELTDLISACRNPHNIQQYLPSCFPSLGVVSFDNDDKSMGIVAVRSPPRPFEEVISMGKNLKARGYVEQWLSHMDRRLSERLQKMIKDLVAYFTANVTQRTWDLNYLREFPLQ</sequence>
<dbReference type="PANTHER" id="PTHR45703:SF36">
    <property type="entry name" value="DYNEIN HEAVY CHAIN, CYTOPLASMIC"/>
    <property type="match status" value="1"/>
</dbReference>
<feature type="domain" description="EF-hand" evidence="2">
    <location>
        <begin position="52"/>
        <end position="87"/>
    </location>
</feature>
<accession>A0A397DQ72</accession>
<dbReference type="SUPFAM" id="SSF47473">
    <property type="entry name" value="EF-hand"/>
    <property type="match status" value="1"/>
</dbReference>
<protein>
    <recommendedName>
        <fullName evidence="2">EF-hand domain-containing protein</fullName>
    </recommendedName>
</protein>
<dbReference type="GO" id="GO:0005509">
    <property type="term" value="F:calcium ion binding"/>
    <property type="evidence" value="ECO:0007669"/>
    <property type="project" value="InterPro"/>
</dbReference>
<dbReference type="Gene3D" id="3.20.180.20">
    <property type="entry name" value="Dynein heavy chain, N-terminal domain 2"/>
    <property type="match status" value="1"/>
</dbReference>
<dbReference type="Gene3D" id="1.10.238.10">
    <property type="entry name" value="EF-hand"/>
    <property type="match status" value="1"/>
</dbReference>
<evidence type="ECO:0000259" key="2">
    <source>
        <dbReference type="PROSITE" id="PS50222"/>
    </source>
</evidence>
<comment type="caution">
    <text evidence="3">The sequence shown here is derived from an EMBL/GenBank/DDBJ whole genome shotgun (WGS) entry which is preliminary data.</text>
</comment>
<dbReference type="GO" id="GO:0051959">
    <property type="term" value="F:dynein light intermediate chain binding"/>
    <property type="evidence" value="ECO:0007669"/>
    <property type="project" value="InterPro"/>
</dbReference>
<feature type="non-terminal residue" evidence="3">
    <location>
        <position position="828"/>
    </location>
</feature>
<dbReference type="PROSITE" id="PS50222">
    <property type="entry name" value="EF_HAND_2"/>
    <property type="match status" value="1"/>
</dbReference>
<dbReference type="VEuPathDB" id="FungiDB:H257_04309"/>
<dbReference type="PROSITE" id="PS00018">
    <property type="entry name" value="EF_HAND_1"/>
    <property type="match status" value="1"/>
</dbReference>
<dbReference type="Proteomes" id="UP000265716">
    <property type="component" value="Unassembled WGS sequence"/>
</dbReference>
<gene>
    <name evidence="3" type="ORF">DYB38_012412</name>
</gene>
<evidence type="ECO:0000313" key="3">
    <source>
        <dbReference type="EMBL" id="RHY69273.1"/>
    </source>
</evidence>
<dbReference type="PANTHER" id="PTHR45703">
    <property type="entry name" value="DYNEIN HEAVY CHAIN"/>
    <property type="match status" value="1"/>
</dbReference>
<organism evidence="3 4">
    <name type="scientific">Aphanomyces astaci</name>
    <name type="common">Crayfish plague agent</name>
    <dbReference type="NCBI Taxonomy" id="112090"/>
    <lineage>
        <taxon>Eukaryota</taxon>
        <taxon>Sar</taxon>
        <taxon>Stramenopiles</taxon>
        <taxon>Oomycota</taxon>
        <taxon>Saprolegniomycetes</taxon>
        <taxon>Saprolegniales</taxon>
        <taxon>Verrucalvaceae</taxon>
        <taxon>Aphanomyces</taxon>
    </lineage>
</organism>
<dbReference type="InterPro" id="IPR026983">
    <property type="entry name" value="DHC"/>
</dbReference>
<dbReference type="GO" id="GO:0045505">
    <property type="term" value="F:dynein intermediate chain binding"/>
    <property type="evidence" value="ECO:0007669"/>
    <property type="project" value="InterPro"/>
</dbReference>
<dbReference type="InterPro" id="IPR018247">
    <property type="entry name" value="EF_Hand_1_Ca_BS"/>
</dbReference>
<dbReference type="Pfam" id="PF08393">
    <property type="entry name" value="DHC_N2"/>
    <property type="match status" value="2"/>
</dbReference>
<evidence type="ECO:0000256" key="1">
    <source>
        <dbReference type="ARBA" id="ARBA00022837"/>
    </source>
</evidence>
<dbReference type="EMBL" id="QUTC01003578">
    <property type="protein sequence ID" value="RHY69273.1"/>
    <property type="molecule type" value="Genomic_DNA"/>
</dbReference>
<dbReference type="GO" id="GO:0007018">
    <property type="term" value="P:microtubule-based movement"/>
    <property type="evidence" value="ECO:0007669"/>
    <property type="project" value="InterPro"/>
</dbReference>
<dbReference type="InterPro" id="IPR011992">
    <property type="entry name" value="EF-hand-dom_pair"/>
</dbReference>
<dbReference type="GO" id="GO:0030286">
    <property type="term" value="C:dynein complex"/>
    <property type="evidence" value="ECO:0007669"/>
    <property type="project" value="InterPro"/>
</dbReference>
<keyword evidence="1" id="KW-0106">Calcium</keyword>
<dbReference type="AlphaFoldDB" id="A0A397DQ72"/>
<reference evidence="3 4" key="1">
    <citation type="submission" date="2018-08" db="EMBL/GenBank/DDBJ databases">
        <title>Aphanomyces genome sequencing and annotation.</title>
        <authorList>
            <person name="Minardi D."/>
            <person name="Oidtmann B."/>
            <person name="Van Der Giezen M."/>
            <person name="Studholme D.J."/>
        </authorList>
    </citation>
    <scope>NUCLEOTIDE SEQUENCE [LARGE SCALE GENOMIC DNA]</scope>
    <source>
        <strain evidence="3 4">SA</strain>
    </source>
</reference>
<name>A0A397DQ72_APHAT</name>
<dbReference type="InterPro" id="IPR042228">
    <property type="entry name" value="Dynein_linker_3"/>
</dbReference>